<dbReference type="EMBL" id="FXWV01000004">
    <property type="protein sequence ID" value="SMR73362.1"/>
    <property type="molecule type" value="Genomic_DNA"/>
</dbReference>
<sequence>MTRIATPVSRNEQAMNAQVSILNTNEQRALENVVAPNRIPVKVDVAGRVWLEGKLLTCPPRFPCCSRGELVFSPCDVTLLLGPWGPDPDNYLTLSGCYSAQSGDSVTLVLDSGLKIRASLPGGIRCSSTLKPLQKVWLAIPLAKLQFCQ</sequence>
<proteinExistence type="predicted"/>
<evidence type="ECO:0000313" key="2">
    <source>
        <dbReference type="Proteomes" id="UP001159257"/>
    </source>
</evidence>
<organism evidence="1 2">
    <name type="scientific">Marinobacterium sediminicola</name>
    <dbReference type="NCBI Taxonomy" id="518898"/>
    <lineage>
        <taxon>Bacteria</taxon>
        <taxon>Pseudomonadati</taxon>
        <taxon>Pseudomonadota</taxon>
        <taxon>Gammaproteobacteria</taxon>
        <taxon>Oceanospirillales</taxon>
        <taxon>Oceanospirillaceae</taxon>
        <taxon>Marinobacterium</taxon>
    </lineage>
</organism>
<protein>
    <submittedName>
        <fullName evidence="1">Uncharacterized protein</fullName>
    </submittedName>
</protein>
<evidence type="ECO:0000313" key="1">
    <source>
        <dbReference type="EMBL" id="SMR73362.1"/>
    </source>
</evidence>
<reference evidence="1 2" key="1">
    <citation type="submission" date="2017-05" db="EMBL/GenBank/DDBJ databases">
        <authorList>
            <person name="Varghese N."/>
            <person name="Submissions S."/>
        </authorList>
    </citation>
    <scope>NUCLEOTIDE SEQUENCE [LARGE SCALE GENOMIC DNA]</scope>
    <source>
        <strain evidence="1 2">CGMCC 1.7287</strain>
    </source>
</reference>
<comment type="caution">
    <text evidence="1">The sequence shown here is derived from an EMBL/GenBank/DDBJ whole genome shotgun (WGS) entry which is preliminary data.</text>
</comment>
<name>A0ABY1RYG7_9GAMM</name>
<keyword evidence="2" id="KW-1185">Reference proteome</keyword>
<accession>A0ABY1RYG7</accession>
<gene>
    <name evidence="1" type="ORF">SAMN04487964_10424</name>
</gene>
<dbReference type="Proteomes" id="UP001159257">
    <property type="component" value="Unassembled WGS sequence"/>
</dbReference>